<evidence type="ECO:0000313" key="2">
    <source>
        <dbReference type="EMBL" id="QDS86779.1"/>
    </source>
</evidence>
<dbReference type="Proteomes" id="UP000319557">
    <property type="component" value="Chromosome"/>
</dbReference>
<dbReference type="AlphaFoldDB" id="A0A517LW01"/>
<dbReference type="OrthoDB" id="9799618at2"/>
<reference evidence="2 3" key="1">
    <citation type="submission" date="2019-02" db="EMBL/GenBank/DDBJ databases">
        <title>Deep-cultivation of Planctomycetes and their phenomic and genomic characterization uncovers novel biology.</title>
        <authorList>
            <person name="Wiegand S."/>
            <person name="Jogler M."/>
            <person name="Boedeker C."/>
            <person name="Pinto D."/>
            <person name="Vollmers J."/>
            <person name="Rivas-Marin E."/>
            <person name="Kohn T."/>
            <person name="Peeters S.H."/>
            <person name="Heuer A."/>
            <person name="Rast P."/>
            <person name="Oberbeckmann S."/>
            <person name="Bunk B."/>
            <person name="Jeske O."/>
            <person name="Meyerdierks A."/>
            <person name="Storesund J.E."/>
            <person name="Kallscheuer N."/>
            <person name="Luecker S."/>
            <person name="Lage O.M."/>
            <person name="Pohl T."/>
            <person name="Merkel B.J."/>
            <person name="Hornburger P."/>
            <person name="Mueller R.-W."/>
            <person name="Bruemmer F."/>
            <person name="Labrenz M."/>
            <person name="Spormann A.M."/>
            <person name="Op den Camp H."/>
            <person name="Overmann J."/>
            <person name="Amann R."/>
            <person name="Jetten M.S.M."/>
            <person name="Mascher T."/>
            <person name="Medema M.H."/>
            <person name="Devos D.P."/>
            <person name="Kaster A.-K."/>
            <person name="Ovreas L."/>
            <person name="Rohde M."/>
            <person name="Galperin M.Y."/>
            <person name="Jogler C."/>
        </authorList>
    </citation>
    <scope>NUCLEOTIDE SEQUENCE [LARGE SCALE GENOMIC DNA]</scope>
    <source>
        <strain evidence="2 3">EC9</strain>
    </source>
</reference>
<feature type="compositionally biased region" description="Basic and acidic residues" evidence="1">
    <location>
        <begin position="8"/>
        <end position="30"/>
    </location>
</feature>
<feature type="region of interest" description="Disordered" evidence="1">
    <location>
        <begin position="1"/>
        <end position="69"/>
    </location>
</feature>
<protein>
    <recommendedName>
        <fullName evidence="4">DUF1844 domain-containing protein</fullName>
    </recommendedName>
</protein>
<dbReference type="RefSeq" id="WP_145342725.1">
    <property type="nucleotide sequence ID" value="NZ_CP036261.1"/>
</dbReference>
<organism evidence="2 3">
    <name type="scientific">Rosistilla ulvae</name>
    <dbReference type="NCBI Taxonomy" id="1930277"/>
    <lineage>
        <taxon>Bacteria</taxon>
        <taxon>Pseudomonadati</taxon>
        <taxon>Planctomycetota</taxon>
        <taxon>Planctomycetia</taxon>
        <taxon>Pirellulales</taxon>
        <taxon>Pirellulaceae</taxon>
        <taxon>Rosistilla</taxon>
    </lineage>
</organism>
<evidence type="ECO:0008006" key="4">
    <source>
        <dbReference type="Google" id="ProtNLM"/>
    </source>
</evidence>
<dbReference type="EMBL" id="CP036261">
    <property type="protein sequence ID" value="QDS86779.1"/>
    <property type="molecule type" value="Genomic_DNA"/>
</dbReference>
<proteinExistence type="predicted"/>
<evidence type="ECO:0000256" key="1">
    <source>
        <dbReference type="SAM" id="MobiDB-lite"/>
    </source>
</evidence>
<dbReference type="InterPro" id="IPR014995">
    <property type="entry name" value="DUF1844"/>
</dbReference>
<evidence type="ECO:0000313" key="3">
    <source>
        <dbReference type="Proteomes" id="UP000319557"/>
    </source>
</evidence>
<gene>
    <name evidence="2" type="ORF">EC9_09530</name>
</gene>
<accession>A0A517LW01</accession>
<keyword evidence="3" id="KW-1185">Reference proteome</keyword>
<dbReference type="Pfam" id="PF08899">
    <property type="entry name" value="DUF1844"/>
    <property type="match status" value="1"/>
</dbReference>
<name>A0A517LW01_9BACT</name>
<dbReference type="KEGG" id="ruv:EC9_09530"/>
<sequence length="143" mass="15718">MSEENEEKEPKLIIDDDWKTQVQKEKEALAEKQAAAESTPDDATPAATEESQAADDSQPAGDIEPPPASFEMLVAMLGSQALISLGKVPNPMTGESEPNKAIAKHYIDTLAMLQEKTKRNLTGQEHDNLTQTLHQLRMLFVSM</sequence>